<evidence type="ECO:0000313" key="4">
    <source>
        <dbReference type="Proteomes" id="UP000712673"/>
    </source>
</evidence>
<proteinExistence type="predicted"/>
<dbReference type="EMBL" id="VGLS01000007">
    <property type="protein sequence ID" value="MBM3222283.1"/>
    <property type="molecule type" value="Genomic_DNA"/>
</dbReference>
<reference evidence="3" key="1">
    <citation type="submission" date="2019-03" db="EMBL/GenBank/DDBJ databases">
        <title>Lake Tanganyika Metagenome-Assembled Genomes (MAGs).</title>
        <authorList>
            <person name="Tran P."/>
        </authorList>
    </citation>
    <scope>NUCLEOTIDE SEQUENCE</scope>
    <source>
        <strain evidence="3">K_DeepCast_65m_m2_066</strain>
    </source>
</reference>
<dbReference type="InterPro" id="IPR029069">
    <property type="entry name" value="HotDog_dom_sf"/>
</dbReference>
<dbReference type="Gene3D" id="3.10.129.10">
    <property type="entry name" value="Hotdog Thioesterase"/>
    <property type="match status" value="1"/>
</dbReference>
<comment type="caution">
    <text evidence="3">The sequence shown here is derived from an EMBL/GenBank/DDBJ whole genome shotgun (WGS) entry which is preliminary data.</text>
</comment>
<protein>
    <submittedName>
        <fullName evidence="3">MaoC family dehydratase</fullName>
    </submittedName>
</protein>
<feature type="domain" description="FAS1-like dehydratase" evidence="2">
    <location>
        <begin position="4"/>
        <end position="145"/>
    </location>
</feature>
<feature type="region of interest" description="Disordered" evidence="1">
    <location>
        <begin position="69"/>
        <end position="89"/>
    </location>
</feature>
<dbReference type="CDD" id="cd03441">
    <property type="entry name" value="R_hydratase_like"/>
    <property type="match status" value="1"/>
</dbReference>
<gene>
    <name evidence="3" type="ORF">FJZ47_00545</name>
</gene>
<dbReference type="Proteomes" id="UP000712673">
    <property type="component" value="Unassembled WGS sequence"/>
</dbReference>
<accession>A0A938B1X6</accession>
<dbReference type="Pfam" id="PF13452">
    <property type="entry name" value="FAS1_DH_region"/>
    <property type="match status" value="1"/>
</dbReference>
<dbReference type="InterPro" id="IPR039569">
    <property type="entry name" value="FAS1-like_DH_region"/>
</dbReference>
<evidence type="ECO:0000256" key="1">
    <source>
        <dbReference type="SAM" id="MobiDB-lite"/>
    </source>
</evidence>
<evidence type="ECO:0000313" key="3">
    <source>
        <dbReference type="EMBL" id="MBM3222283.1"/>
    </source>
</evidence>
<organism evidence="3 4">
    <name type="scientific">Tectimicrobiota bacterium</name>
    <dbReference type="NCBI Taxonomy" id="2528274"/>
    <lineage>
        <taxon>Bacteria</taxon>
        <taxon>Pseudomonadati</taxon>
        <taxon>Nitrospinota/Tectimicrobiota group</taxon>
        <taxon>Candidatus Tectimicrobiota</taxon>
    </lineage>
</organism>
<name>A0A938B1X6_UNCTE</name>
<dbReference type="AlphaFoldDB" id="A0A938B1X6"/>
<evidence type="ECO:0000259" key="2">
    <source>
        <dbReference type="Pfam" id="PF13452"/>
    </source>
</evidence>
<sequence length="160" mass="17712">MAIDKFPIEAGHILLFARAIGDDNRVYEDADYARRTEPGSIIAPPTFVQASAQFDPEYRLRPKIGEPWFGSGKEPSGVQAGSGGGTGLHAEQHYEYHRHPRPGDVLTATVKPGNTWEKQGRRSGKLIFSETITEYRNQHGELLVTARGVGVRTERPVEQS</sequence>
<dbReference type="SUPFAM" id="SSF54637">
    <property type="entry name" value="Thioesterase/thiol ester dehydrase-isomerase"/>
    <property type="match status" value="1"/>
</dbReference>